<proteinExistence type="predicted"/>
<dbReference type="InterPro" id="IPR029016">
    <property type="entry name" value="GAF-like_dom_sf"/>
</dbReference>
<dbReference type="SMART" id="SM00091">
    <property type="entry name" value="PAS"/>
    <property type="match status" value="8"/>
</dbReference>
<dbReference type="InterPro" id="IPR013655">
    <property type="entry name" value="PAS_fold_3"/>
</dbReference>
<dbReference type="CDD" id="cd00082">
    <property type="entry name" value="HisKA"/>
    <property type="match status" value="1"/>
</dbReference>
<dbReference type="Pfam" id="PF08448">
    <property type="entry name" value="PAS_4"/>
    <property type="match status" value="2"/>
</dbReference>
<dbReference type="SUPFAM" id="SSF55781">
    <property type="entry name" value="GAF domain-like"/>
    <property type="match status" value="2"/>
</dbReference>
<feature type="domain" description="PAC" evidence="7">
    <location>
        <begin position="741"/>
        <end position="792"/>
    </location>
</feature>
<evidence type="ECO:0000256" key="3">
    <source>
        <dbReference type="ARBA" id="ARBA00022553"/>
    </source>
</evidence>
<sequence>MLRPIDPMMNEYGNLFYHNPLPNWIHDMETFEILEVNNAAIHLYGYSREEFLSLSLNDLATRNEVPDIGACPENINPEKEGIPFGTFTHKKKNGEQIRVEIIGRKVNFQNRKCILAVCQDVTYKEQQYVALQQSEKRLETASDIAKLGYWKYDIHSGSLSWTDKVYEIWGRPKDEFQVTFDAFYDSIHPDDRELFELEQEAALSGQAEMDFVHRIFLPDGGIRWVREQGRLNRNIEGDPISFEGTVQDISEQRKEEHQLKLLESVVTHANDAVMITDAGLLEGKGPKIVYVNRSFTQMTGYKPEEVIGKTPDILRGPKTDKEELERFYKTLSKGEPCEVLITNYRKNGMPYWINIAASPVKDIKGVVSHYIAIQRDVSSKINAQLEKDFLTKISTSFKEKIGLVSSLEQVCKLVTVHGDFTFCEVWLPSTHKNSLRLAAMFGKDGAGEKFYEHSKDFRQVFPGAGLPGTVWKTEQSALWGNIDKNNLFIRKKAAKKSGVKSVLGIPLKHQGKIVGTLAVGTQESERQFKAHYPVLSKLEGFLGSEINRKRLEEDLTYLFETLPDLICLLDLKGNFLKINKAGCDMLGYNEAEIVGHSFLRFILDEDREISDNLIQKIKGGQETFEIENRYITKTGNLIWLSWHCKIAMEESMVYATAKDITKTKKLQEVITDASRLAKIGGWEIDMINERLTWSDGVHQIYETDPDSYKPELEHALNFYRQDYKERVRNIVSEAQEKGGAFEYEAAFISAKGNEKWVKAMGQAETVNGNCIRLYGSFQDITQLKEAEHRLLALSNDLPGVTFQYYLYPDGTDKMSSVSQKAFEIYSLTPEQCQENSHLIWNQIKKGGDYEKLMQDIQTSLDTLRQWHSRWRYVLPNGSVRWHEGYGTPYKLSDGTILFNSMVFDITDKVKLTRLLEETSELSKIGSWEMNMISGSGSDTMYWSSMVRNILEVGENYDASLSGGLEFYTPESRPIVEKGVKELIEKGTEYDKEVLLNTSSGKEKWVRIIGKSERANGVCTKIYGSIQDIHSMKTTQLQLQEILGSISDAFYAVDKDWNVTFFNKEAENLLGKKRDEVLGKNIWELFSPALGTELETVYRRVAKKGNAESFEYLYPGNGSWYEINTYPSNGGVSVYFKNIDERKRASEALESAYREKNMILESIGDAFFAMKEDFTVTYWNKTAERLLGVKREDLIGKNLWEVFPDAVDLPSYTNYNKVLKTREPISFEDFYGIWLEVNAYPSEEGISVFFRDITQKKKANEKILHKTEQLDIIAEMNKELLNYDDWFSVIEKAFGKVGQCIKADRVYYYQNSFNEKTGEKETNQRLEWNGKGVPSKINHPKFQNIPFSNIQDIIEALRDQKQFVAIVREMEDTETKGLFLEQGIKSIIVLPIFINRSFWGFIGFDDCHIEREWSDDDISFLKTITSNLSTALETSMTNKELEHSYAELNKSKKIYQDLFDFSPQPMWIYDPQTLYFLNVNNAAIAKYGYTLDEFKAMTIKDIRPKDHMKFLEKSLKERQQKKRDSYAGMFFHALKSNETICVEVYSNDIEYEGRTVRLVLASDITDKQEYVSTIETQNKKLRDIAWTQSHVVRAPLSRLLGVVNLLDLELCDSEDVPFLLEQVKVSGEELDKIIQDIVAETRSMDIKTLNDE</sequence>
<dbReference type="InterPro" id="IPR003661">
    <property type="entry name" value="HisK_dim/P_dom"/>
</dbReference>
<evidence type="ECO:0000256" key="5">
    <source>
        <dbReference type="ARBA" id="ARBA00022777"/>
    </source>
</evidence>
<feature type="domain" description="PAS" evidence="6">
    <location>
        <begin position="1034"/>
        <end position="1104"/>
    </location>
</feature>
<dbReference type="PROSITE" id="PS50113">
    <property type="entry name" value="PAC"/>
    <property type="match status" value="3"/>
</dbReference>
<evidence type="ECO:0000259" key="7">
    <source>
        <dbReference type="PROSITE" id="PS50113"/>
    </source>
</evidence>
<keyword evidence="5" id="KW-0418">Kinase</keyword>
<dbReference type="NCBIfam" id="TIGR00229">
    <property type="entry name" value="sensory_box"/>
    <property type="match status" value="7"/>
</dbReference>
<keyword evidence="4" id="KW-0808">Transferase</keyword>
<evidence type="ECO:0000256" key="2">
    <source>
        <dbReference type="ARBA" id="ARBA00012438"/>
    </source>
</evidence>
<dbReference type="Pfam" id="PF01590">
    <property type="entry name" value="GAF"/>
    <property type="match status" value="1"/>
</dbReference>
<dbReference type="PROSITE" id="PS50112">
    <property type="entry name" value="PAS"/>
    <property type="match status" value="5"/>
</dbReference>
<evidence type="ECO:0000256" key="1">
    <source>
        <dbReference type="ARBA" id="ARBA00000085"/>
    </source>
</evidence>
<evidence type="ECO:0000259" key="6">
    <source>
        <dbReference type="PROSITE" id="PS50112"/>
    </source>
</evidence>
<dbReference type="Pfam" id="PF13426">
    <property type="entry name" value="PAS_9"/>
    <property type="match status" value="4"/>
</dbReference>
<dbReference type="InterPro" id="IPR000014">
    <property type="entry name" value="PAS"/>
</dbReference>
<dbReference type="EMBL" id="JARFVB010000003">
    <property type="protein sequence ID" value="MDF0716101.1"/>
    <property type="molecule type" value="Genomic_DNA"/>
</dbReference>
<name>A0ABT5XY37_9FLAO</name>
<comment type="catalytic activity">
    <reaction evidence="1">
        <text>ATP + protein L-histidine = ADP + protein N-phospho-L-histidine.</text>
        <dbReference type="EC" id="2.7.13.3"/>
    </reaction>
</comment>
<feature type="domain" description="PAS" evidence="6">
    <location>
        <begin position="551"/>
        <end position="621"/>
    </location>
</feature>
<dbReference type="Gene3D" id="3.30.450.40">
    <property type="match status" value="2"/>
</dbReference>
<dbReference type="Gene3D" id="3.30.450.20">
    <property type="entry name" value="PAS domain"/>
    <property type="match status" value="10"/>
</dbReference>
<protein>
    <recommendedName>
        <fullName evidence="2">histidine kinase</fullName>
        <ecNumber evidence="2">2.7.13.3</ecNumber>
    </recommendedName>
</protein>
<dbReference type="PANTHER" id="PTHR43304">
    <property type="entry name" value="PHYTOCHROME-LIKE PROTEIN CPH1"/>
    <property type="match status" value="1"/>
</dbReference>
<evidence type="ECO:0000313" key="9">
    <source>
        <dbReference type="Proteomes" id="UP001221366"/>
    </source>
</evidence>
<feature type="domain" description="PAS" evidence="6">
    <location>
        <begin position="134"/>
        <end position="206"/>
    </location>
</feature>
<dbReference type="Pfam" id="PF08447">
    <property type="entry name" value="PAS_3"/>
    <property type="match status" value="2"/>
</dbReference>
<dbReference type="Gene3D" id="2.10.70.100">
    <property type="match status" value="1"/>
</dbReference>
<dbReference type="SMART" id="SM00086">
    <property type="entry name" value="PAC"/>
    <property type="match status" value="6"/>
</dbReference>
<accession>A0ABT5XY37</accession>
<evidence type="ECO:0000256" key="4">
    <source>
        <dbReference type="ARBA" id="ARBA00022679"/>
    </source>
</evidence>
<dbReference type="InterPro" id="IPR013656">
    <property type="entry name" value="PAS_4"/>
</dbReference>
<dbReference type="InterPro" id="IPR052162">
    <property type="entry name" value="Sensor_kinase/Photoreceptor"/>
</dbReference>
<dbReference type="InterPro" id="IPR000700">
    <property type="entry name" value="PAS-assoc_C"/>
</dbReference>
<dbReference type="InterPro" id="IPR035965">
    <property type="entry name" value="PAS-like_dom_sf"/>
</dbReference>
<reference evidence="8 9" key="1">
    <citation type="submission" date="2023-03" db="EMBL/GenBank/DDBJ databases">
        <title>Muricauda XX sp. nov. and Muricauda XXX sp. nov., two novel species isolated from Okinawa Trough.</title>
        <authorList>
            <person name="Cao W."/>
            <person name="Deng X."/>
        </authorList>
    </citation>
    <scope>NUCLEOTIDE SEQUENCE [LARGE SCALE GENOMIC DNA]</scope>
    <source>
        <strain evidence="8 9">334s03</strain>
    </source>
</reference>
<dbReference type="SUPFAM" id="SSF55785">
    <property type="entry name" value="PYP-like sensor domain (PAS domain)"/>
    <property type="match status" value="10"/>
</dbReference>
<feature type="domain" description="PAS" evidence="6">
    <location>
        <begin position="258"/>
        <end position="334"/>
    </location>
</feature>
<dbReference type="CDD" id="cd00130">
    <property type="entry name" value="PAS"/>
    <property type="match status" value="8"/>
</dbReference>
<feature type="domain" description="PAS" evidence="6">
    <location>
        <begin position="1151"/>
        <end position="1202"/>
    </location>
</feature>
<feature type="domain" description="PAC" evidence="7">
    <location>
        <begin position="205"/>
        <end position="261"/>
    </location>
</feature>
<gene>
    <name evidence="8" type="ORF">PY092_08090</name>
</gene>
<feature type="domain" description="PAC" evidence="7">
    <location>
        <begin position="335"/>
        <end position="389"/>
    </location>
</feature>
<comment type="caution">
    <text evidence="8">The sequence shown here is derived from an EMBL/GenBank/DDBJ whole genome shotgun (WGS) entry which is preliminary data.</text>
</comment>
<organism evidence="8 9">
    <name type="scientific">Flagellimonas yonaguniensis</name>
    <dbReference type="NCBI Taxonomy" id="3031325"/>
    <lineage>
        <taxon>Bacteria</taxon>
        <taxon>Pseudomonadati</taxon>
        <taxon>Bacteroidota</taxon>
        <taxon>Flavobacteriia</taxon>
        <taxon>Flavobacteriales</taxon>
        <taxon>Flavobacteriaceae</taxon>
        <taxon>Flagellimonas</taxon>
    </lineage>
</organism>
<dbReference type="EC" id="2.7.13.3" evidence="2"/>
<keyword evidence="3" id="KW-0597">Phosphoprotein</keyword>
<keyword evidence="9" id="KW-1185">Reference proteome</keyword>
<dbReference type="Proteomes" id="UP001221366">
    <property type="component" value="Unassembled WGS sequence"/>
</dbReference>
<dbReference type="InterPro" id="IPR001610">
    <property type="entry name" value="PAC"/>
</dbReference>
<dbReference type="SMART" id="SM00065">
    <property type="entry name" value="GAF"/>
    <property type="match status" value="2"/>
</dbReference>
<evidence type="ECO:0000313" key="8">
    <source>
        <dbReference type="EMBL" id="MDF0716101.1"/>
    </source>
</evidence>
<dbReference type="PANTHER" id="PTHR43304:SF1">
    <property type="entry name" value="PAC DOMAIN-CONTAINING PROTEIN"/>
    <property type="match status" value="1"/>
</dbReference>
<dbReference type="InterPro" id="IPR003018">
    <property type="entry name" value="GAF"/>
</dbReference>